<dbReference type="InterPro" id="IPR020592">
    <property type="entry name" value="Ribosomal_bS16_CS"/>
</dbReference>
<keyword evidence="5" id="KW-1185">Reference proteome</keyword>
<evidence type="ECO:0000256" key="2">
    <source>
        <dbReference type="ARBA" id="ARBA00023274"/>
    </source>
</evidence>
<dbReference type="KEGG" id="sns:VC03_00790"/>
<dbReference type="SUPFAM" id="SSF54565">
    <property type="entry name" value="Ribosomal protein S16"/>
    <property type="match status" value="1"/>
</dbReference>
<dbReference type="PROSITE" id="PS00732">
    <property type="entry name" value="RIBOSOMAL_S16"/>
    <property type="match status" value="1"/>
</dbReference>
<dbReference type="GO" id="GO:0005737">
    <property type="term" value="C:cytoplasm"/>
    <property type="evidence" value="ECO:0007669"/>
    <property type="project" value="UniProtKB-ARBA"/>
</dbReference>
<dbReference type="InterPro" id="IPR023803">
    <property type="entry name" value="Ribosomal_bS16_dom_sf"/>
</dbReference>
<keyword evidence="2 3" id="KW-0687">Ribonucleoprotein</keyword>
<dbReference type="PANTHER" id="PTHR12919:SF20">
    <property type="entry name" value="SMALL RIBOSOMAL SUBUNIT PROTEIN BS16M"/>
    <property type="match status" value="1"/>
</dbReference>
<dbReference type="PANTHER" id="PTHR12919">
    <property type="entry name" value="30S RIBOSOMAL PROTEIN S16"/>
    <property type="match status" value="1"/>
</dbReference>
<comment type="similarity">
    <text evidence="3">Belongs to the bacterial ribosomal protein bS16 family.</text>
</comment>
<dbReference type="Proteomes" id="UP000033103">
    <property type="component" value="Chromosome"/>
</dbReference>
<dbReference type="STRING" id="187101.VC03_00790"/>
<dbReference type="OrthoDB" id="9807878at2"/>
<dbReference type="Pfam" id="PF00886">
    <property type="entry name" value="Ribosomal_S16"/>
    <property type="match status" value="1"/>
</dbReference>
<reference evidence="4 5" key="1">
    <citation type="journal article" date="2012" name="BMC Genomics">
        <title>Genomic sequence analysis and characterization of Sneathia amnii sp. nov.</title>
        <authorList>
            <consortium name="Vaginal Microbiome Consortium (additional members)"/>
            <person name="Harwich M.D.Jr."/>
            <person name="Serrano M.G."/>
            <person name="Fettweis J.M."/>
            <person name="Alves J.M."/>
            <person name="Reimers M.A."/>
            <person name="Buck G.A."/>
            <person name="Jefferson K.K."/>
        </authorList>
    </citation>
    <scope>NUCLEOTIDE SEQUENCE [LARGE SCALE GENOMIC DNA]</scope>
    <source>
        <strain evidence="4 5">SN35</strain>
    </source>
</reference>
<gene>
    <name evidence="3" type="primary">rpsP</name>
    <name evidence="4" type="ORF">VC03_00790</name>
</gene>
<dbReference type="GO" id="GO:0015935">
    <property type="term" value="C:small ribosomal subunit"/>
    <property type="evidence" value="ECO:0007669"/>
    <property type="project" value="TreeGrafter"/>
</dbReference>
<dbReference type="HAMAP" id="MF_00385">
    <property type="entry name" value="Ribosomal_bS16"/>
    <property type="match status" value="1"/>
</dbReference>
<evidence type="ECO:0000313" key="4">
    <source>
        <dbReference type="EMBL" id="AKC95127.1"/>
    </source>
</evidence>
<name>A0A0E3Z9K4_9FUSO</name>
<dbReference type="InterPro" id="IPR000307">
    <property type="entry name" value="Ribosomal_bS16"/>
</dbReference>
<dbReference type="HOGENOM" id="CLU_100590_5_2_0"/>
<accession>A0A0E3Z9K4</accession>
<dbReference type="FunFam" id="3.30.1320.10:FF:000010">
    <property type="entry name" value="30S ribosomal protein S16"/>
    <property type="match status" value="1"/>
</dbReference>
<evidence type="ECO:0000313" key="5">
    <source>
        <dbReference type="Proteomes" id="UP000033103"/>
    </source>
</evidence>
<dbReference type="NCBIfam" id="TIGR00002">
    <property type="entry name" value="S16"/>
    <property type="match status" value="1"/>
</dbReference>
<keyword evidence="1 3" id="KW-0689">Ribosomal protein</keyword>
<evidence type="ECO:0000256" key="1">
    <source>
        <dbReference type="ARBA" id="ARBA00022980"/>
    </source>
</evidence>
<protein>
    <recommendedName>
        <fullName evidence="3">Small ribosomal subunit protein bS16</fullName>
    </recommendedName>
</protein>
<dbReference type="GO" id="GO:0006412">
    <property type="term" value="P:translation"/>
    <property type="evidence" value="ECO:0007669"/>
    <property type="project" value="UniProtKB-UniRule"/>
</dbReference>
<dbReference type="EMBL" id="CP011280">
    <property type="protein sequence ID" value="AKC95127.1"/>
    <property type="molecule type" value="Genomic_DNA"/>
</dbReference>
<dbReference type="AlphaFoldDB" id="A0A0E3Z9K4"/>
<organism evidence="4 5">
    <name type="scientific">Sneathia vaginalis</name>
    <dbReference type="NCBI Taxonomy" id="187101"/>
    <lineage>
        <taxon>Bacteria</taxon>
        <taxon>Fusobacteriati</taxon>
        <taxon>Fusobacteriota</taxon>
        <taxon>Fusobacteriia</taxon>
        <taxon>Fusobacteriales</taxon>
        <taxon>Leptotrichiaceae</taxon>
        <taxon>Sneathia</taxon>
    </lineage>
</organism>
<evidence type="ECO:0000256" key="3">
    <source>
        <dbReference type="HAMAP-Rule" id="MF_00385"/>
    </source>
</evidence>
<proteinExistence type="inferred from homology"/>
<dbReference type="Gene3D" id="3.30.1320.10">
    <property type="match status" value="1"/>
</dbReference>
<sequence>MLKLRLTRLGRKKQPVYRIVAMEALGKRDGKAVAYLGTFNPLFAENQVKVNEEEVLKFLSNGAQPTQTVKSLLVKTGTWAKFEESKRK</sequence>
<dbReference type="RefSeq" id="WP_046328233.1">
    <property type="nucleotide sequence ID" value="NZ_CAUPIC010000007.1"/>
</dbReference>
<dbReference type="GO" id="GO:0003735">
    <property type="term" value="F:structural constituent of ribosome"/>
    <property type="evidence" value="ECO:0007669"/>
    <property type="project" value="InterPro"/>
</dbReference>
<dbReference type="PATRIC" id="fig|1069640.6.peg.150"/>